<feature type="transmembrane region" description="Helical" evidence="6">
    <location>
        <begin position="278"/>
        <end position="298"/>
    </location>
</feature>
<feature type="transmembrane region" description="Helical" evidence="6">
    <location>
        <begin position="630"/>
        <end position="650"/>
    </location>
</feature>
<comment type="subcellular location">
    <subcellularLocation>
        <location evidence="1">Cell membrane</location>
        <topology evidence="1">Multi-pass membrane protein</topology>
    </subcellularLocation>
</comment>
<keyword evidence="5 6" id="KW-0472">Membrane</keyword>
<dbReference type="InterPro" id="IPR050545">
    <property type="entry name" value="Mycobact_MmpL"/>
</dbReference>
<evidence type="ECO:0000313" key="8">
    <source>
        <dbReference type="EMBL" id="VAX31376.1"/>
    </source>
</evidence>
<feature type="transmembrane region" description="Helical" evidence="6">
    <location>
        <begin position="698"/>
        <end position="725"/>
    </location>
</feature>
<keyword evidence="3 6" id="KW-0812">Transmembrane</keyword>
<feature type="transmembrane region" description="Helical" evidence="6">
    <location>
        <begin position="350"/>
        <end position="373"/>
    </location>
</feature>
<dbReference type="PROSITE" id="PS50156">
    <property type="entry name" value="SSD"/>
    <property type="match status" value="1"/>
</dbReference>
<feature type="domain" description="SSD" evidence="7">
    <location>
        <begin position="247"/>
        <end position="372"/>
    </location>
</feature>
<gene>
    <name evidence="8" type="ORF">MNBD_NITROSPIRAE01-550</name>
</gene>
<proteinExistence type="predicted"/>
<feature type="transmembrane region" description="Helical" evidence="6">
    <location>
        <begin position="247"/>
        <end position="266"/>
    </location>
</feature>
<evidence type="ECO:0000256" key="4">
    <source>
        <dbReference type="ARBA" id="ARBA00022989"/>
    </source>
</evidence>
<feature type="transmembrane region" description="Helical" evidence="6">
    <location>
        <begin position="12"/>
        <end position="32"/>
    </location>
</feature>
<organism evidence="8">
    <name type="scientific">hydrothermal vent metagenome</name>
    <dbReference type="NCBI Taxonomy" id="652676"/>
    <lineage>
        <taxon>unclassified sequences</taxon>
        <taxon>metagenomes</taxon>
        <taxon>ecological metagenomes</taxon>
    </lineage>
</organism>
<dbReference type="PANTHER" id="PTHR33406:SF12">
    <property type="entry name" value="BLR2997 PROTEIN"/>
    <property type="match status" value="1"/>
</dbReference>
<feature type="transmembrane region" description="Helical" evidence="6">
    <location>
        <begin position="731"/>
        <end position="750"/>
    </location>
</feature>
<dbReference type="Gene3D" id="1.20.1640.10">
    <property type="entry name" value="Multidrug efflux transporter AcrB transmembrane domain"/>
    <property type="match status" value="2"/>
</dbReference>
<feature type="transmembrane region" description="Helical" evidence="6">
    <location>
        <begin position="656"/>
        <end position="677"/>
    </location>
</feature>
<dbReference type="SUPFAM" id="SSF82866">
    <property type="entry name" value="Multidrug efflux transporter AcrB transmembrane domain"/>
    <property type="match status" value="2"/>
</dbReference>
<name>A0A3B1CLE9_9ZZZZ</name>
<dbReference type="InterPro" id="IPR000731">
    <property type="entry name" value="SSD"/>
</dbReference>
<accession>A0A3B1CLE9</accession>
<evidence type="ECO:0000256" key="6">
    <source>
        <dbReference type="SAM" id="Phobius"/>
    </source>
</evidence>
<dbReference type="InterPro" id="IPR004869">
    <property type="entry name" value="MMPL_dom"/>
</dbReference>
<dbReference type="AlphaFoldDB" id="A0A3B1CLE9"/>
<sequence length="779" mass="85638">MDGKRLGEWVIRFRWLIILGSVAIVMGAGSGGKHLGFSTDYRVFFGKDNPQLQAFEQLQDTYTKNDNVIFALEPKDGEVFTRETLAVVEELTQASWQIPYSLRVDSISNFQHTWANEDDLIVEDLVKNASSLSDGDLKRIKTIALAEPLMVGRLISPAGHVTGVNVTINLPGESLGEVPEVVAFVREMARDIEAAHPDISVYLSGMVMMNNSFSEASQTDMAELIPIMYLVLILVMGFLLRSVSGTFVAVLVIGFSVLTALGLAGWGGMLFTPPSASAPTIILTLALADSIHILVTMFQEMRRGLSKKAAIIESMRINLQPVFLTSVTTAIGFLSMNTSDSPPFRDLGNMVAMGVIAALFYSVFFLPAMMSIVPVRIKVQEGNPDLFMDRLGRFVVGRRKPLFLGMLSLTLLFVFSVPMNTLNDQFVKYFDTRYAFRTDTDFIVDNLTGIYLVEYSLESGDEGGVSNPEYLQKLEDFANWYKEQAQIIHVNSLTDIMKRLNKNMHGDDPAYYKIPNDRELSAQYLLLYEMSLPYGLDLNNQINIKKSATRFTVTLESVTTNEMLALEEKAQQWLLANALPTMQVPGASPTIMFSHISERNIKSMLGGTAIALILISAILVFSLRSMKIGLISLIPNLVPASMAFGLWGLMVGQIGVGTSIVAGMSLGIVVDDTIHFLSKYLRAKRERGMDSQGAVLYAFHNVGTALWVTSVILAAGFVVLTFSGFAINAQMGMLTAITIGFALATDFLLLPPLLMLMEKPETEEDNASSPSKPQIEGTA</sequence>
<evidence type="ECO:0000256" key="5">
    <source>
        <dbReference type="ARBA" id="ARBA00023136"/>
    </source>
</evidence>
<reference evidence="8" key="1">
    <citation type="submission" date="2018-06" db="EMBL/GenBank/DDBJ databases">
        <authorList>
            <person name="Zhirakovskaya E."/>
        </authorList>
    </citation>
    <scope>NUCLEOTIDE SEQUENCE</scope>
</reference>
<dbReference type="PANTHER" id="PTHR33406">
    <property type="entry name" value="MEMBRANE PROTEIN MJ1562-RELATED"/>
    <property type="match status" value="1"/>
</dbReference>
<evidence type="ECO:0000259" key="7">
    <source>
        <dbReference type="PROSITE" id="PS50156"/>
    </source>
</evidence>
<dbReference type="Pfam" id="PF03176">
    <property type="entry name" value="MMPL"/>
    <property type="match status" value="2"/>
</dbReference>
<feature type="transmembrane region" description="Helical" evidence="6">
    <location>
        <begin position="604"/>
        <end position="623"/>
    </location>
</feature>
<feature type="transmembrane region" description="Helical" evidence="6">
    <location>
        <begin position="402"/>
        <end position="419"/>
    </location>
</feature>
<keyword evidence="2" id="KW-1003">Cell membrane</keyword>
<evidence type="ECO:0000256" key="1">
    <source>
        <dbReference type="ARBA" id="ARBA00004651"/>
    </source>
</evidence>
<evidence type="ECO:0000256" key="3">
    <source>
        <dbReference type="ARBA" id="ARBA00022692"/>
    </source>
</evidence>
<feature type="transmembrane region" description="Helical" evidence="6">
    <location>
        <begin position="221"/>
        <end position="240"/>
    </location>
</feature>
<dbReference type="GO" id="GO:0005886">
    <property type="term" value="C:plasma membrane"/>
    <property type="evidence" value="ECO:0007669"/>
    <property type="project" value="UniProtKB-SubCell"/>
</dbReference>
<keyword evidence="4 6" id="KW-1133">Transmembrane helix</keyword>
<feature type="transmembrane region" description="Helical" evidence="6">
    <location>
        <begin position="319"/>
        <end position="338"/>
    </location>
</feature>
<protein>
    <submittedName>
        <fullName evidence="8">Predicted exporter of the RND superfamily</fullName>
    </submittedName>
</protein>
<dbReference type="EMBL" id="UOGF01000074">
    <property type="protein sequence ID" value="VAX31376.1"/>
    <property type="molecule type" value="Genomic_DNA"/>
</dbReference>
<evidence type="ECO:0000256" key="2">
    <source>
        <dbReference type="ARBA" id="ARBA00022475"/>
    </source>
</evidence>